<sequence length="39" mass="4235">MCAHALNNEFSLAGYWPSVGRHEGQRQSSGTTAIGAWRS</sequence>
<reference evidence="1 2" key="1">
    <citation type="submission" date="2016-06" db="EMBL/GenBank/DDBJ databases">
        <title>Genome sequence of halotolerant plant growth promoting strain of Halomonas elongata HEK1 isolated from salterns of Rann of Kutch, Gujarat, India.</title>
        <authorList>
            <person name="Gaba S."/>
            <person name="Singh R.N."/>
            <person name="Abrol S."/>
            <person name="Kaushik R."/>
            <person name="Saxena A.K."/>
        </authorList>
    </citation>
    <scope>NUCLEOTIDE SEQUENCE [LARGE SCALE GENOMIC DNA]</scope>
    <source>
        <strain evidence="1 2">HEK1</strain>
    </source>
</reference>
<protein>
    <submittedName>
        <fullName evidence="1">Uncharacterized protein</fullName>
    </submittedName>
</protein>
<name>A0A1B8NV33_HALEL</name>
<evidence type="ECO:0000313" key="2">
    <source>
        <dbReference type="Proteomes" id="UP000092504"/>
    </source>
</evidence>
<comment type="caution">
    <text evidence="1">The sequence shown here is derived from an EMBL/GenBank/DDBJ whole genome shotgun (WGS) entry which is preliminary data.</text>
</comment>
<dbReference type="EMBL" id="MAJD01000002">
    <property type="protein sequence ID" value="OBX33837.1"/>
    <property type="molecule type" value="Genomic_DNA"/>
</dbReference>
<proteinExistence type="predicted"/>
<organism evidence="1 2">
    <name type="scientific">Halomonas elongata</name>
    <dbReference type="NCBI Taxonomy" id="2746"/>
    <lineage>
        <taxon>Bacteria</taxon>
        <taxon>Pseudomonadati</taxon>
        <taxon>Pseudomonadota</taxon>
        <taxon>Gammaproteobacteria</taxon>
        <taxon>Oceanospirillales</taxon>
        <taxon>Halomonadaceae</taxon>
        <taxon>Halomonas</taxon>
    </lineage>
</organism>
<dbReference type="AlphaFoldDB" id="A0A1B8NV33"/>
<dbReference type="Proteomes" id="UP000092504">
    <property type="component" value="Unassembled WGS sequence"/>
</dbReference>
<accession>A0A1B8NV33</accession>
<gene>
    <name evidence="1" type="ORF">A8U91_02879</name>
</gene>
<evidence type="ECO:0000313" key="1">
    <source>
        <dbReference type="EMBL" id="OBX33837.1"/>
    </source>
</evidence>